<keyword evidence="2" id="KW-1185">Reference proteome</keyword>
<organism evidence="1 2">
    <name type="scientific">Orbilia ellipsospora</name>
    <dbReference type="NCBI Taxonomy" id="2528407"/>
    <lineage>
        <taxon>Eukaryota</taxon>
        <taxon>Fungi</taxon>
        <taxon>Dikarya</taxon>
        <taxon>Ascomycota</taxon>
        <taxon>Pezizomycotina</taxon>
        <taxon>Orbiliomycetes</taxon>
        <taxon>Orbiliales</taxon>
        <taxon>Orbiliaceae</taxon>
        <taxon>Orbilia</taxon>
    </lineage>
</organism>
<comment type="caution">
    <text evidence="1">The sequence shown here is derived from an EMBL/GenBank/DDBJ whole genome shotgun (WGS) entry which is preliminary data.</text>
</comment>
<dbReference type="EMBL" id="JAVHJO010000001">
    <property type="protein sequence ID" value="KAK6544324.1"/>
    <property type="molecule type" value="Genomic_DNA"/>
</dbReference>
<evidence type="ECO:0000313" key="1">
    <source>
        <dbReference type="EMBL" id="KAK6544324.1"/>
    </source>
</evidence>
<reference evidence="1 2" key="1">
    <citation type="submission" date="2019-10" db="EMBL/GenBank/DDBJ databases">
        <authorList>
            <person name="Palmer J.M."/>
        </authorList>
    </citation>
    <scope>NUCLEOTIDE SEQUENCE [LARGE SCALE GENOMIC DNA]</scope>
    <source>
        <strain evidence="1 2">TWF694</strain>
    </source>
</reference>
<gene>
    <name evidence="1" type="ORF">TWF694_001024</name>
</gene>
<accession>A0AAV9XQT9</accession>
<dbReference type="Proteomes" id="UP001365542">
    <property type="component" value="Unassembled WGS sequence"/>
</dbReference>
<protein>
    <submittedName>
        <fullName evidence="1">Uncharacterized protein</fullName>
    </submittedName>
</protein>
<name>A0AAV9XQT9_9PEZI</name>
<sequence length="108" mass="12732">MQERATCQIEQSAESLKYLRQERYIQRLPPSNIRKYENNRQPKVIRRTKLVQDLDFVFIPSDICIHRSATRPSVASAEPRAFIYFYYSNMENRNIFTSGLIVTLVTSL</sequence>
<dbReference type="AlphaFoldDB" id="A0AAV9XQT9"/>
<evidence type="ECO:0000313" key="2">
    <source>
        <dbReference type="Proteomes" id="UP001365542"/>
    </source>
</evidence>
<proteinExistence type="predicted"/>